<gene>
    <name evidence="8" type="ORF">HS088_TW14G01229</name>
</gene>
<feature type="domain" description="WRKY" evidence="7">
    <location>
        <begin position="185"/>
        <end position="250"/>
    </location>
</feature>
<dbReference type="GO" id="GO:0043565">
    <property type="term" value="F:sequence-specific DNA binding"/>
    <property type="evidence" value="ECO:0007669"/>
    <property type="project" value="InterPro"/>
</dbReference>
<comment type="caution">
    <text evidence="8">The sequence shown here is derived from an EMBL/GenBank/DDBJ whole genome shotgun (WGS) entry which is preliminary data.</text>
</comment>
<keyword evidence="3" id="KW-0238">DNA-binding</keyword>
<dbReference type="AlphaFoldDB" id="A0A7J7CSK5"/>
<organism evidence="8 9">
    <name type="scientific">Tripterygium wilfordii</name>
    <name type="common">Thunder God vine</name>
    <dbReference type="NCBI Taxonomy" id="458696"/>
    <lineage>
        <taxon>Eukaryota</taxon>
        <taxon>Viridiplantae</taxon>
        <taxon>Streptophyta</taxon>
        <taxon>Embryophyta</taxon>
        <taxon>Tracheophyta</taxon>
        <taxon>Spermatophyta</taxon>
        <taxon>Magnoliopsida</taxon>
        <taxon>eudicotyledons</taxon>
        <taxon>Gunneridae</taxon>
        <taxon>Pentapetalae</taxon>
        <taxon>rosids</taxon>
        <taxon>fabids</taxon>
        <taxon>Celastrales</taxon>
        <taxon>Celastraceae</taxon>
        <taxon>Tripterygium</taxon>
    </lineage>
</organism>
<evidence type="ECO:0000256" key="6">
    <source>
        <dbReference type="SAM" id="MobiDB-lite"/>
    </source>
</evidence>
<dbReference type="SMART" id="SM00774">
    <property type="entry name" value="WRKY"/>
    <property type="match status" value="1"/>
</dbReference>
<keyword evidence="2" id="KW-0805">Transcription regulation</keyword>
<dbReference type="PANTHER" id="PTHR31221">
    <property type="entry name" value="WRKY TRANSCRIPTION FACTOR PROTEIN 1-RELATED"/>
    <property type="match status" value="1"/>
</dbReference>
<dbReference type="OrthoDB" id="693960at2759"/>
<dbReference type="PANTHER" id="PTHR31221:SF378">
    <property type="entry name" value="WRKY TRANSCRIPTION FACTOR 23-RELATED"/>
    <property type="match status" value="1"/>
</dbReference>
<dbReference type="EMBL" id="JAAARO010000014">
    <property type="protein sequence ID" value="KAF5737073.1"/>
    <property type="molecule type" value="Genomic_DNA"/>
</dbReference>
<protein>
    <submittedName>
        <fullName evidence="8">WRKY transcription factor 48</fullName>
    </submittedName>
</protein>
<proteinExistence type="predicted"/>
<evidence type="ECO:0000256" key="4">
    <source>
        <dbReference type="ARBA" id="ARBA00023163"/>
    </source>
</evidence>
<dbReference type="InterPro" id="IPR003657">
    <property type="entry name" value="WRKY_dom"/>
</dbReference>
<dbReference type="Gene3D" id="2.20.25.80">
    <property type="entry name" value="WRKY domain"/>
    <property type="match status" value="1"/>
</dbReference>
<keyword evidence="5" id="KW-0539">Nucleus</keyword>
<keyword evidence="9" id="KW-1185">Reference proteome</keyword>
<dbReference type="InterPro" id="IPR036576">
    <property type="entry name" value="WRKY_dom_sf"/>
</dbReference>
<evidence type="ECO:0000313" key="8">
    <source>
        <dbReference type="EMBL" id="KAF5737073.1"/>
    </source>
</evidence>
<name>A0A7J7CSK5_TRIWF</name>
<dbReference type="InterPro" id="IPR044810">
    <property type="entry name" value="WRKY_plant"/>
</dbReference>
<dbReference type="FunFam" id="2.20.25.80:FF:000003">
    <property type="entry name" value="WRKY transcription factor 57"/>
    <property type="match status" value="1"/>
</dbReference>
<sequence length="349" mass="38575">MEKRSEEQQQQGLVKTENLINSSSSSSIRNSALLNEIMMPSVPPSSSGFGLQSFFDMPSEASVADKGYFSNFTDLLGTGGSGLSQDFGSSLYDLFQQPTILPPPQSSSSLPSPTFPESSEVLNNPSTPNSPSISSSSNEAGNDAANKAETNEEEQEQDKTKKQLKLKKKNQKRQREPRFAFMTKSEVDQLEDGYRWRKYGQKAVKNSPYPRSYYRCTTAGCGVKKRVERSSDDPSIVVTTYEGQHTHPCPVTPRGSIAIFPDSSGFGVGSSLLPHHHYHQHQQQQQQQAAVAAYVYNQTPPLNISSSSTTFLPVRRFGGGSSLLRDHGLLEDIVPTRVRKESDQREKDQ</sequence>
<dbReference type="FunCoup" id="A0A7J7CSK5">
    <property type="interactions" value="34"/>
</dbReference>
<dbReference type="Pfam" id="PF03106">
    <property type="entry name" value="WRKY"/>
    <property type="match status" value="1"/>
</dbReference>
<feature type="region of interest" description="Disordered" evidence="6">
    <location>
        <begin position="96"/>
        <end position="176"/>
    </location>
</feature>
<evidence type="ECO:0000256" key="2">
    <source>
        <dbReference type="ARBA" id="ARBA00023015"/>
    </source>
</evidence>
<feature type="region of interest" description="Disordered" evidence="6">
    <location>
        <begin position="1"/>
        <end position="25"/>
    </location>
</feature>
<dbReference type="InParanoid" id="A0A7J7CSK5"/>
<comment type="subcellular location">
    <subcellularLocation>
        <location evidence="1">Nucleus</location>
    </subcellularLocation>
</comment>
<evidence type="ECO:0000256" key="3">
    <source>
        <dbReference type="ARBA" id="ARBA00023125"/>
    </source>
</evidence>
<evidence type="ECO:0000256" key="1">
    <source>
        <dbReference type="ARBA" id="ARBA00004123"/>
    </source>
</evidence>
<accession>A0A7J7CSK5</accession>
<evidence type="ECO:0000256" key="5">
    <source>
        <dbReference type="ARBA" id="ARBA00023242"/>
    </source>
</evidence>
<feature type="compositionally biased region" description="Low complexity" evidence="6">
    <location>
        <begin position="106"/>
        <end position="148"/>
    </location>
</feature>
<evidence type="ECO:0000259" key="7">
    <source>
        <dbReference type="PROSITE" id="PS50811"/>
    </source>
</evidence>
<dbReference type="PROSITE" id="PS50811">
    <property type="entry name" value="WRKY"/>
    <property type="match status" value="1"/>
</dbReference>
<feature type="compositionally biased region" description="Basic residues" evidence="6">
    <location>
        <begin position="162"/>
        <end position="172"/>
    </location>
</feature>
<dbReference type="SUPFAM" id="SSF118290">
    <property type="entry name" value="WRKY DNA-binding domain"/>
    <property type="match status" value="1"/>
</dbReference>
<reference evidence="8 9" key="1">
    <citation type="journal article" date="2020" name="Nat. Commun.">
        <title>Genome of Tripterygium wilfordii and identification of cytochrome P450 involved in triptolide biosynthesis.</title>
        <authorList>
            <person name="Tu L."/>
            <person name="Su P."/>
            <person name="Zhang Z."/>
            <person name="Gao L."/>
            <person name="Wang J."/>
            <person name="Hu T."/>
            <person name="Zhou J."/>
            <person name="Zhang Y."/>
            <person name="Zhao Y."/>
            <person name="Liu Y."/>
            <person name="Song Y."/>
            <person name="Tong Y."/>
            <person name="Lu Y."/>
            <person name="Yang J."/>
            <person name="Xu C."/>
            <person name="Jia M."/>
            <person name="Peters R.J."/>
            <person name="Huang L."/>
            <person name="Gao W."/>
        </authorList>
    </citation>
    <scope>NUCLEOTIDE SEQUENCE [LARGE SCALE GENOMIC DNA]</scope>
    <source>
        <strain evidence="9">cv. XIE 37</strain>
        <tissue evidence="8">Leaf</tissue>
    </source>
</reference>
<dbReference type="GO" id="GO:0003700">
    <property type="term" value="F:DNA-binding transcription factor activity"/>
    <property type="evidence" value="ECO:0007669"/>
    <property type="project" value="InterPro"/>
</dbReference>
<dbReference type="GO" id="GO:0005634">
    <property type="term" value="C:nucleus"/>
    <property type="evidence" value="ECO:0007669"/>
    <property type="project" value="UniProtKB-SubCell"/>
</dbReference>
<evidence type="ECO:0000313" key="9">
    <source>
        <dbReference type="Proteomes" id="UP000593562"/>
    </source>
</evidence>
<dbReference type="Proteomes" id="UP000593562">
    <property type="component" value="Unassembled WGS sequence"/>
</dbReference>
<keyword evidence="4" id="KW-0804">Transcription</keyword>